<keyword evidence="3" id="KW-0812">Transmembrane</keyword>
<keyword evidence="3" id="KW-0472">Membrane</keyword>
<comment type="caution">
    <text evidence="5">The sequence shown here is derived from an EMBL/GenBank/DDBJ whole genome shotgun (WGS) entry which is preliminary data.</text>
</comment>
<dbReference type="OrthoDB" id="1724615at2"/>
<evidence type="ECO:0000313" key="6">
    <source>
        <dbReference type="Proteomes" id="UP000288623"/>
    </source>
</evidence>
<feature type="compositionally biased region" description="Basic residues" evidence="2">
    <location>
        <begin position="1"/>
        <end position="15"/>
    </location>
</feature>
<keyword evidence="6" id="KW-1185">Reference proteome</keyword>
<dbReference type="SUPFAM" id="SSF158791">
    <property type="entry name" value="MgtE N-terminal domain-like"/>
    <property type="match status" value="1"/>
</dbReference>
<dbReference type="InterPro" id="IPR006668">
    <property type="entry name" value="Mg_transptr_MgtE_intracell_dom"/>
</dbReference>
<dbReference type="AlphaFoldDB" id="A0A433RT76"/>
<organism evidence="5 6">
    <name type="scientific">Candidatus Kurthia intestinigallinarum</name>
    <dbReference type="NCBI Taxonomy" id="1562256"/>
    <lineage>
        <taxon>Bacteria</taxon>
        <taxon>Bacillati</taxon>
        <taxon>Bacillota</taxon>
        <taxon>Bacilli</taxon>
        <taxon>Bacillales</taxon>
        <taxon>Caryophanaceae</taxon>
        <taxon>Kurthia</taxon>
    </lineage>
</organism>
<dbReference type="Pfam" id="PF03448">
    <property type="entry name" value="MgtE_N"/>
    <property type="match status" value="1"/>
</dbReference>
<feature type="region of interest" description="Disordered" evidence="2">
    <location>
        <begin position="1"/>
        <end position="25"/>
    </location>
</feature>
<protein>
    <recommendedName>
        <fullName evidence="4">Magnesium transporter MgtE intracellular domain-containing protein</fullName>
    </recommendedName>
</protein>
<dbReference type="Proteomes" id="UP000288623">
    <property type="component" value="Unassembled WGS sequence"/>
</dbReference>
<evidence type="ECO:0000256" key="1">
    <source>
        <dbReference type="SAM" id="Coils"/>
    </source>
</evidence>
<evidence type="ECO:0000256" key="2">
    <source>
        <dbReference type="SAM" id="MobiDB-lite"/>
    </source>
</evidence>
<dbReference type="RefSeq" id="WP_126990759.1">
    <property type="nucleotide sequence ID" value="NZ_JTFC01000031.1"/>
</dbReference>
<keyword evidence="3" id="KW-1133">Transmembrane helix</keyword>
<feature type="transmembrane region" description="Helical" evidence="3">
    <location>
        <begin position="34"/>
        <end position="53"/>
    </location>
</feature>
<dbReference type="EMBL" id="JTFC01000031">
    <property type="protein sequence ID" value="RUS55346.1"/>
    <property type="molecule type" value="Genomic_DNA"/>
</dbReference>
<gene>
    <name evidence="5" type="ORF">QI30_10420</name>
</gene>
<name>A0A433RT76_9BACL</name>
<feature type="domain" description="Magnesium transporter MgtE intracellular" evidence="4">
    <location>
        <begin position="146"/>
        <end position="208"/>
    </location>
</feature>
<proteinExistence type="predicted"/>
<dbReference type="Gene3D" id="1.10.287.1490">
    <property type="match status" value="1"/>
</dbReference>
<evidence type="ECO:0000256" key="3">
    <source>
        <dbReference type="SAM" id="Phobius"/>
    </source>
</evidence>
<feature type="coiled-coil region" evidence="1">
    <location>
        <begin position="74"/>
        <end position="136"/>
    </location>
</feature>
<evidence type="ECO:0000259" key="4">
    <source>
        <dbReference type="Pfam" id="PF03448"/>
    </source>
</evidence>
<reference evidence="5 6" key="1">
    <citation type="submission" date="2014-11" db="EMBL/GenBank/DDBJ databases">
        <title>Genome sequence and analysis of novel Kurthia sp.</title>
        <authorList>
            <person name="Lawson J.N."/>
            <person name="Gonzalez J.E."/>
            <person name="Rinauldi L."/>
            <person name="Xuan Z."/>
            <person name="Firman A."/>
            <person name="Shaddox L."/>
            <person name="Trudeau A."/>
            <person name="Shah S."/>
            <person name="Reiman D."/>
        </authorList>
    </citation>
    <scope>NUCLEOTIDE SEQUENCE [LARGE SCALE GENOMIC DNA]</scope>
    <source>
        <strain evidence="5 6">3B1D</strain>
    </source>
</reference>
<keyword evidence="1" id="KW-0175">Coiled coil</keyword>
<sequence length="218" mass="24583">MAQPKKRPVKGKRPPKGREDLGEEKKTPGKFQKAFFWIIIPLLFASAILLIVFEVTGTNIFEKAKDIAGVSQNEENNEINNKNYEEQIVNLKAQQQEKEAEIKSLQDQIDQQKITAKKERIEKRRLKKEIKKLKSGSEDETASIDSLIATYEQMRPKSAAPALVALKDEEAIAIMSKLKTETLAAILEKMSPDEAARFTTLLSVKKVDNKNVTKTSTN</sequence>
<evidence type="ECO:0000313" key="5">
    <source>
        <dbReference type="EMBL" id="RUS55346.1"/>
    </source>
</evidence>
<accession>A0A433RT76</accession>
<feature type="compositionally biased region" description="Basic and acidic residues" evidence="2">
    <location>
        <begin position="16"/>
        <end position="25"/>
    </location>
</feature>